<dbReference type="SMART" id="SM00892">
    <property type="entry name" value="Endonuclease_NS"/>
    <property type="match status" value="1"/>
</dbReference>
<organism evidence="6 7">
    <name type="scientific">Prosthecobacter debontii</name>
    <dbReference type="NCBI Taxonomy" id="48467"/>
    <lineage>
        <taxon>Bacteria</taxon>
        <taxon>Pseudomonadati</taxon>
        <taxon>Verrucomicrobiota</taxon>
        <taxon>Verrucomicrobiia</taxon>
        <taxon>Verrucomicrobiales</taxon>
        <taxon>Verrucomicrobiaceae</taxon>
        <taxon>Prosthecobacter</taxon>
    </lineage>
</organism>
<dbReference type="SUPFAM" id="SSF54060">
    <property type="entry name" value="His-Me finger endonucleases"/>
    <property type="match status" value="1"/>
</dbReference>
<dbReference type="PANTHER" id="PTHR13966">
    <property type="entry name" value="ENDONUCLEASE RELATED"/>
    <property type="match status" value="1"/>
</dbReference>
<evidence type="ECO:0000256" key="2">
    <source>
        <dbReference type="PIRSR" id="PIRSR640255-2"/>
    </source>
</evidence>
<feature type="domain" description="ENPP1-3/EXOG-like endonuclease/phosphodiesterase" evidence="4">
    <location>
        <begin position="423"/>
        <end position="632"/>
    </location>
</feature>
<evidence type="ECO:0000313" key="7">
    <source>
        <dbReference type="Proteomes" id="UP000190774"/>
    </source>
</evidence>
<keyword evidence="6" id="KW-0378">Hydrolase</keyword>
<dbReference type="STRING" id="48467.SAMN02745166_02190"/>
<dbReference type="GO" id="GO:0016787">
    <property type="term" value="F:hydrolase activity"/>
    <property type="evidence" value="ECO:0007669"/>
    <property type="project" value="InterPro"/>
</dbReference>
<proteinExistence type="predicted"/>
<dbReference type="InterPro" id="IPR044929">
    <property type="entry name" value="DNA/RNA_non-sp_Endonuclease_sf"/>
</dbReference>
<feature type="domain" description="DNA/RNA non-specific endonuclease/pyrophosphatase/phosphodiesterase" evidence="5">
    <location>
        <begin position="422"/>
        <end position="630"/>
    </location>
</feature>
<evidence type="ECO:0000256" key="1">
    <source>
        <dbReference type="PIRSR" id="PIRSR640255-1"/>
    </source>
</evidence>
<dbReference type="RefSeq" id="WP_078813399.1">
    <property type="nucleotide sequence ID" value="NZ_FUYE01000006.1"/>
</dbReference>
<dbReference type="GO" id="GO:0003676">
    <property type="term" value="F:nucleic acid binding"/>
    <property type="evidence" value="ECO:0007669"/>
    <property type="project" value="InterPro"/>
</dbReference>
<feature type="binding site" evidence="2">
    <location>
        <position position="523"/>
    </location>
    <ligand>
        <name>Mg(2+)</name>
        <dbReference type="ChEBI" id="CHEBI:18420"/>
        <note>catalytic</note>
    </ligand>
</feature>
<feature type="compositionally biased region" description="Gly residues" evidence="3">
    <location>
        <begin position="355"/>
        <end position="383"/>
    </location>
</feature>
<dbReference type="InterPro" id="IPR040255">
    <property type="entry name" value="Non-specific_endonuclease"/>
</dbReference>
<dbReference type="InterPro" id="IPR043504">
    <property type="entry name" value="Peptidase_S1_PA_chymotrypsin"/>
</dbReference>
<keyword evidence="2" id="KW-0479">Metal-binding</keyword>
<dbReference type="InterPro" id="IPR009003">
    <property type="entry name" value="Peptidase_S1_PA"/>
</dbReference>
<evidence type="ECO:0000256" key="3">
    <source>
        <dbReference type="SAM" id="MobiDB-lite"/>
    </source>
</evidence>
<name>A0A1T4XZZ1_9BACT</name>
<feature type="region of interest" description="Disordered" evidence="3">
    <location>
        <begin position="334"/>
        <end position="385"/>
    </location>
</feature>
<dbReference type="InterPro" id="IPR020821">
    <property type="entry name" value="ENPP1-3/EXOG-like_nuc-like"/>
</dbReference>
<feature type="active site" description="Proton acceptor" evidence="1">
    <location>
        <position position="486"/>
    </location>
</feature>
<dbReference type="GO" id="GO:0004519">
    <property type="term" value="F:endonuclease activity"/>
    <property type="evidence" value="ECO:0007669"/>
    <property type="project" value="UniProtKB-KW"/>
</dbReference>
<dbReference type="AlphaFoldDB" id="A0A1T4XZZ1"/>
<keyword evidence="6" id="KW-0540">Nuclease</keyword>
<dbReference type="OrthoDB" id="9770276at2"/>
<keyword evidence="7" id="KW-1185">Reference proteome</keyword>
<dbReference type="Pfam" id="PF01223">
    <property type="entry name" value="Endonuclease_NS"/>
    <property type="match status" value="1"/>
</dbReference>
<dbReference type="GO" id="GO:0046872">
    <property type="term" value="F:metal ion binding"/>
    <property type="evidence" value="ECO:0007669"/>
    <property type="project" value="UniProtKB-KW"/>
</dbReference>
<dbReference type="SUPFAM" id="SSF50494">
    <property type="entry name" value="Trypsin-like serine proteases"/>
    <property type="match status" value="1"/>
</dbReference>
<dbReference type="Proteomes" id="UP000190774">
    <property type="component" value="Unassembled WGS sequence"/>
</dbReference>
<protein>
    <submittedName>
        <fullName evidence="6">Endonuclease G</fullName>
    </submittedName>
</protein>
<accession>A0A1T4XZZ1</accession>
<gene>
    <name evidence="6" type="ORF">SAMN02745166_02190</name>
</gene>
<evidence type="ECO:0000259" key="4">
    <source>
        <dbReference type="SMART" id="SM00477"/>
    </source>
</evidence>
<dbReference type="Gene3D" id="3.40.570.10">
    <property type="entry name" value="Extracellular Endonuclease, subunit A"/>
    <property type="match status" value="1"/>
</dbReference>
<evidence type="ECO:0000259" key="5">
    <source>
        <dbReference type="SMART" id="SM00892"/>
    </source>
</evidence>
<keyword evidence="6" id="KW-0255">Endonuclease</keyword>
<reference evidence="7" key="1">
    <citation type="submission" date="2017-02" db="EMBL/GenBank/DDBJ databases">
        <authorList>
            <person name="Varghese N."/>
            <person name="Submissions S."/>
        </authorList>
    </citation>
    <scope>NUCLEOTIDE SEQUENCE [LARGE SCALE GENOMIC DNA]</scope>
    <source>
        <strain evidence="7">ATCC 700200</strain>
    </source>
</reference>
<evidence type="ECO:0000313" key="6">
    <source>
        <dbReference type="EMBL" id="SKA94621.1"/>
    </source>
</evidence>
<dbReference type="PANTHER" id="PTHR13966:SF5">
    <property type="entry name" value="ENDONUCLEASE G, MITOCHONDRIAL"/>
    <property type="match status" value="1"/>
</dbReference>
<dbReference type="InterPro" id="IPR001604">
    <property type="entry name" value="Endo_G_ENPP1-like_dom"/>
</dbReference>
<dbReference type="InterPro" id="IPR044925">
    <property type="entry name" value="His-Me_finger_sf"/>
</dbReference>
<dbReference type="Pfam" id="PF13365">
    <property type="entry name" value="Trypsin_2"/>
    <property type="match status" value="1"/>
</dbReference>
<dbReference type="SMART" id="SM00477">
    <property type="entry name" value="NUC"/>
    <property type="match status" value="1"/>
</dbReference>
<dbReference type="Gene3D" id="2.40.10.10">
    <property type="entry name" value="Trypsin-like serine proteases"/>
    <property type="match status" value="2"/>
</dbReference>
<dbReference type="EMBL" id="FUYE01000006">
    <property type="protein sequence ID" value="SKA94621.1"/>
    <property type="molecule type" value="Genomic_DNA"/>
</dbReference>
<sequence length="651" mass="71820">MNKKYLHHLLKDQAVMEEMAGQASTLESLNESIDSAQFYELLSQNESAVSSGSLTTAEAIILEKGRPPLLIQDGQWEEPSLTEIRNWLKPTRQALLTAIPKVGRVEILNFQSDYIGTGWMITEDLLITNRHVAKEFGKRVGQTFQFKQDSAIGGEMKVRVDFLREHDRTATAQFAVEEIIYIEEDSAARPDMALVRMNKSSGHLPKPLELDSELISKEQTVAVIGYPAYDTRNDTFVMRNVFKGIYDVKRLCPGKIIGLRGDGKVLEHDASTLGGASGSAVMNLTTGKICGLHFGGEYKVANVCVSAAWLRSRLAELEPLRISGLLAQMEKRLAGTATETEPVPEGAGQPPPPGGGGGAAAAAAGSGGGGGAGEEGRPSGGAGYDPKFLGKKAEWEVPLPVLSSKQEELIAPVKDSQDGLLHYTHFSILMNSERRLPFYTAVNIDGGQLYNFVRGNDRWFLDPRLKNINHQIGEDLYVGNKLDRGHLVRRLDPTWGATRKEAKQAEDDTFFFTNCSPQHSKLNQRTWLSLEEYVLSNANTHDLKVSVFTGPVLAETDRPYRKVLLPEDFWKVVVMVNKHTGTLTATGYLLSQRDHMGDLEFVYGAFKTYQVALSVIEEATGLSFNLSEYDPLTQAESRAERVIEGPEDMML</sequence>
<dbReference type="CDD" id="cd00091">
    <property type="entry name" value="NUC"/>
    <property type="match status" value="1"/>
</dbReference>